<evidence type="ECO:0000313" key="1">
    <source>
        <dbReference type="EnsemblMetazoa" id="OVOC12817.1"/>
    </source>
</evidence>
<proteinExistence type="predicted"/>
<sequence>MQKGNDSQIISVPIKFNLIFKTNCILINFLKYTRMVENNDHEDNIAIAYIATVSIPSNK</sequence>
<protein>
    <submittedName>
        <fullName evidence="1">Uncharacterized protein</fullName>
    </submittedName>
</protein>
<dbReference type="EMBL" id="CMVM020000754">
    <property type="status" value="NOT_ANNOTATED_CDS"/>
    <property type="molecule type" value="Genomic_DNA"/>
</dbReference>
<organism evidence="1 2">
    <name type="scientific">Onchocerca volvulus</name>
    <dbReference type="NCBI Taxonomy" id="6282"/>
    <lineage>
        <taxon>Eukaryota</taxon>
        <taxon>Metazoa</taxon>
        <taxon>Ecdysozoa</taxon>
        <taxon>Nematoda</taxon>
        <taxon>Chromadorea</taxon>
        <taxon>Rhabditida</taxon>
        <taxon>Spirurina</taxon>
        <taxon>Spiruromorpha</taxon>
        <taxon>Filarioidea</taxon>
        <taxon>Onchocercidae</taxon>
        <taxon>Onchocerca</taxon>
    </lineage>
</organism>
<evidence type="ECO:0000313" key="2">
    <source>
        <dbReference type="Proteomes" id="UP000024404"/>
    </source>
</evidence>
<accession>A0A8R1XS45</accession>
<dbReference type="AlphaFoldDB" id="A0A8R1XS45"/>
<name>A0A8R1XS45_ONCVO</name>
<reference evidence="1" key="2">
    <citation type="submission" date="2022-06" db="UniProtKB">
        <authorList>
            <consortium name="EnsemblMetazoa"/>
        </authorList>
    </citation>
    <scope>IDENTIFICATION</scope>
</reference>
<dbReference type="EnsemblMetazoa" id="OVOC12817.1">
    <property type="protein sequence ID" value="OVOC12817.1"/>
    <property type="gene ID" value="WBGene00249626"/>
</dbReference>
<dbReference type="Proteomes" id="UP000024404">
    <property type="component" value="Unassembled WGS sequence"/>
</dbReference>
<keyword evidence="2" id="KW-1185">Reference proteome</keyword>
<reference evidence="2" key="1">
    <citation type="submission" date="2013-10" db="EMBL/GenBank/DDBJ databases">
        <title>Genome sequencing of Onchocerca volvulus.</title>
        <authorList>
            <person name="Cotton J."/>
            <person name="Tsai J."/>
            <person name="Stanley E."/>
            <person name="Tracey A."/>
            <person name="Holroyd N."/>
            <person name="Lustigman S."/>
            <person name="Berriman M."/>
        </authorList>
    </citation>
    <scope>NUCLEOTIDE SEQUENCE</scope>
</reference>